<dbReference type="Proteomes" id="UP000250416">
    <property type="component" value="Unassembled WGS sequence"/>
</dbReference>
<proteinExistence type="predicted"/>
<accession>A0AAE8NHY4</accession>
<dbReference type="AlphaFoldDB" id="A0AAE8NHY4"/>
<gene>
    <name evidence="1" type="ORF">NCTC10661_04967</name>
</gene>
<dbReference type="Gene3D" id="3.90.25.10">
    <property type="entry name" value="UDP-galactose 4-epimerase, domain 1"/>
    <property type="match status" value="1"/>
</dbReference>
<name>A0AAE8NHY4_BURCE</name>
<organism evidence="1 2">
    <name type="scientific">Burkholderia cepacia</name>
    <name type="common">Pseudomonas cepacia</name>
    <dbReference type="NCBI Taxonomy" id="292"/>
    <lineage>
        <taxon>Bacteria</taxon>
        <taxon>Pseudomonadati</taxon>
        <taxon>Pseudomonadota</taxon>
        <taxon>Betaproteobacteria</taxon>
        <taxon>Burkholderiales</taxon>
        <taxon>Burkholderiaceae</taxon>
        <taxon>Burkholderia</taxon>
        <taxon>Burkholderia cepacia complex</taxon>
    </lineage>
</organism>
<dbReference type="SUPFAM" id="SSF51735">
    <property type="entry name" value="NAD(P)-binding Rossmann-fold domains"/>
    <property type="match status" value="1"/>
</dbReference>
<evidence type="ECO:0000313" key="1">
    <source>
        <dbReference type="EMBL" id="SQA51803.1"/>
    </source>
</evidence>
<dbReference type="InterPro" id="IPR036291">
    <property type="entry name" value="NAD(P)-bd_dom_sf"/>
</dbReference>
<dbReference type="Gene3D" id="3.40.50.720">
    <property type="entry name" value="NAD(P)-binding Rossmann-like Domain"/>
    <property type="match status" value="1"/>
</dbReference>
<reference evidence="1 2" key="1">
    <citation type="submission" date="2018-06" db="EMBL/GenBank/DDBJ databases">
        <authorList>
            <consortium name="Pathogen Informatics"/>
            <person name="Doyle S."/>
        </authorList>
    </citation>
    <scope>NUCLEOTIDE SEQUENCE [LARGE SCALE GENOMIC DNA]</scope>
    <source>
        <strain evidence="1 2">NCTC10661</strain>
    </source>
</reference>
<comment type="caution">
    <text evidence="1">The sequence shown here is derived from an EMBL/GenBank/DDBJ whole genome shotgun (WGS) entry which is preliminary data.</text>
</comment>
<protein>
    <submittedName>
        <fullName evidence="1">Uncharacterized protein</fullName>
    </submittedName>
</protein>
<evidence type="ECO:0000313" key="2">
    <source>
        <dbReference type="Proteomes" id="UP000250416"/>
    </source>
</evidence>
<sequence length="230" mass="25604">MTNLVNGARQSKNLRTIVRIVGNLPNVMPANLTPELRDFGGGTATQHLLARQILDASGLPVTYLNMSAYLMDDLLRWGGPIREQAALLMPYERRVAWADPAEVGEAAARIILSEDSRYAGQYFNVESGQDIFTFKQVAEILSDVLHYPIAYDDSITRWLETVGPRYKQLFGPKGADYYLEFYRFEQLHELAVCTSSSLGMLLKRTPATLRSWIRANAASLSPVAASSTKS</sequence>
<dbReference type="EMBL" id="UARD01000030">
    <property type="protein sequence ID" value="SQA51803.1"/>
    <property type="molecule type" value="Genomic_DNA"/>
</dbReference>